<accession>A0ABQ8SNR9</accession>
<dbReference type="EMBL" id="JAJSOF020000023">
    <property type="protein sequence ID" value="KAJ4435823.1"/>
    <property type="molecule type" value="Genomic_DNA"/>
</dbReference>
<evidence type="ECO:0000313" key="2">
    <source>
        <dbReference type="EMBL" id="KAJ4435823.1"/>
    </source>
</evidence>
<evidence type="ECO:0000256" key="1">
    <source>
        <dbReference type="SAM" id="Phobius"/>
    </source>
</evidence>
<reference evidence="2 3" key="1">
    <citation type="journal article" date="2022" name="Allergy">
        <title>Genome assembly and annotation of Periplaneta americana reveal a comprehensive cockroach allergen profile.</title>
        <authorList>
            <person name="Wang L."/>
            <person name="Xiong Q."/>
            <person name="Saelim N."/>
            <person name="Wang L."/>
            <person name="Nong W."/>
            <person name="Wan A.T."/>
            <person name="Shi M."/>
            <person name="Liu X."/>
            <person name="Cao Q."/>
            <person name="Hui J.H.L."/>
            <person name="Sookrung N."/>
            <person name="Leung T.F."/>
            <person name="Tungtrongchitr A."/>
            <person name="Tsui S.K.W."/>
        </authorList>
    </citation>
    <scope>NUCLEOTIDE SEQUENCE [LARGE SCALE GENOMIC DNA]</scope>
    <source>
        <strain evidence="2">PWHHKU_190912</strain>
    </source>
</reference>
<comment type="caution">
    <text evidence="2">The sequence shown here is derived from an EMBL/GenBank/DDBJ whole genome shotgun (WGS) entry which is preliminary data.</text>
</comment>
<sequence length="125" mass="14465">MAVFSDLNTAPLSKHPFLFRKFVFYITNVFLVLLYIKYGINWSKFCRGLKDLRTASDILPGKNTDLQCNIPVQLVSTLKYAPVTSVDVERSFSAYNFVLSDRWHCFLAENLEKVLIIYCEVNYGH</sequence>
<proteinExistence type="predicted"/>
<evidence type="ECO:0000313" key="3">
    <source>
        <dbReference type="Proteomes" id="UP001148838"/>
    </source>
</evidence>
<protein>
    <recommendedName>
        <fullName evidence="4">HAT C-terminal dimerisation domain-containing protein</fullName>
    </recommendedName>
</protein>
<keyword evidence="1" id="KW-0812">Transmembrane</keyword>
<feature type="transmembrane region" description="Helical" evidence="1">
    <location>
        <begin position="22"/>
        <end position="40"/>
    </location>
</feature>
<keyword evidence="1" id="KW-1133">Transmembrane helix</keyword>
<keyword evidence="1" id="KW-0472">Membrane</keyword>
<dbReference type="SUPFAM" id="SSF53098">
    <property type="entry name" value="Ribonuclease H-like"/>
    <property type="match status" value="1"/>
</dbReference>
<dbReference type="InterPro" id="IPR012337">
    <property type="entry name" value="RNaseH-like_sf"/>
</dbReference>
<dbReference type="Proteomes" id="UP001148838">
    <property type="component" value="Unassembled WGS sequence"/>
</dbReference>
<evidence type="ECO:0008006" key="4">
    <source>
        <dbReference type="Google" id="ProtNLM"/>
    </source>
</evidence>
<gene>
    <name evidence="2" type="ORF">ANN_18442</name>
</gene>
<keyword evidence="3" id="KW-1185">Reference proteome</keyword>
<name>A0ABQ8SNR9_PERAM</name>
<organism evidence="2 3">
    <name type="scientific">Periplaneta americana</name>
    <name type="common">American cockroach</name>
    <name type="synonym">Blatta americana</name>
    <dbReference type="NCBI Taxonomy" id="6978"/>
    <lineage>
        <taxon>Eukaryota</taxon>
        <taxon>Metazoa</taxon>
        <taxon>Ecdysozoa</taxon>
        <taxon>Arthropoda</taxon>
        <taxon>Hexapoda</taxon>
        <taxon>Insecta</taxon>
        <taxon>Pterygota</taxon>
        <taxon>Neoptera</taxon>
        <taxon>Polyneoptera</taxon>
        <taxon>Dictyoptera</taxon>
        <taxon>Blattodea</taxon>
        <taxon>Blattoidea</taxon>
        <taxon>Blattidae</taxon>
        <taxon>Blattinae</taxon>
        <taxon>Periplaneta</taxon>
    </lineage>
</organism>